<dbReference type="PANTHER" id="PTHR21711">
    <property type="entry name" value="MITOCHONDRIAL INNER MEMBRANE PROTEASE"/>
    <property type="match status" value="1"/>
</dbReference>
<dbReference type="Pfam" id="PF09768">
    <property type="entry name" value="Peptidase_M76"/>
    <property type="match status" value="1"/>
</dbReference>
<gene>
    <name evidence="10" type="ORF">CC85DRAFT_281815</name>
</gene>
<evidence type="ECO:0000313" key="10">
    <source>
        <dbReference type="EMBL" id="KLT46162.1"/>
    </source>
</evidence>
<keyword evidence="8" id="KW-0999">Mitochondrion inner membrane</keyword>
<keyword evidence="8" id="KW-0496">Mitochondrion</keyword>
<keyword evidence="11" id="KW-1185">Reference proteome</keyword>
<keyword evidence="4 8" id="KW-0645">Protease</keyword>
<evidence type="ECO:0000256" key="9">
    <source>
        <dbReference type="SAM" id="MobiDB-lite"/>
    </source>
</evidence>
<evidence type="ECO:0000313" key="11">
    <source>
        <dbReference type="Proteomes" id="UP000053611"/>
    </source>
</evidence>
<dbReference type="Proteomes" id="UP000053611">
    <property type="component" value="Unassembled WGS sequence"/>
</dbReference>
<reference evidence="10 11" key="1">
    <citation type="submission" date="2015-03" db="EMBL/GenBank/DDBJ databases">
        <title>Genomics and transcriptomics of the oil-accumulating basidiomycete yeast T. oleaginosus allow insights into substrate utilization and the diverse evolutionary trajectories of mating systems in fungi.</title>
        <authorList>
            <consortium name="DOE Joint Genome Institute"/>
            <person name="Kourist R."/>
            <person name="Kracht O."/>
            <person name="Bracharz F."/>
            <person name="Lipzen A."/>
            <person name="Nolan M."/>
            <person name="Ohm R."/>
            <person name="Grigoriev I."/>
            <person name="Sun S."/>
            <person name="Heitman J."/>
            <person name="Bruck T."/>
            <person name="Nowrousian M."/>
        </authorList>
    </citation>
    <scope>NUCLEOTIDE SEQUENCE [LARGE SCALE GENOMIC DNA]</scope>
    <source>
        <strain evidence="10 11">IBC0246</strain>
    </source>
</reference>
<dbReference type="EMBL" id="KQ087178">
    <property type="protein sequence ID" value="KLT46162.1"/>
    <property type="molecule type" value="Genomic_DNA"/>
</dbReference>
<dbReference type="GO" id="GO:0046872">
    <property type="term" value="F:metal ion binding"/>
    <property type="evidence" value="ECO:0007669"/>
    <property type="project" value="UniProtKB-KW"/>
</dbReference>
<sequence length="233" mass="26850">MSDPAAAPAAEASTPTPTPASVPGFESWRRSLAHLTGLGLSDDERLLRDKEEERRRLEKDWDKCERWKKEMMTRSPIIVFMLKHLQLAGCPFPSSAMQCHPCDASRAGGFSPEHGILLCQNRFMNRRHMEDTLAHELLHAFDHCRFRVDWMNLRHHACTEIRAANLSGDCRWSREVKRGYWAFSAQHQACVRRRAVLSVMAHPKCQGKEDAERAVGEVWDSCFRDTRPFDDIY</sequence>
<evidence type="ECO:0000256" key="2">
    <source>
        <dbReference type="ARBA" id="ARBA00009915"/>
    </source>
</evidence>
<protein>
    <recommendedName>
        <fullName evidence="3 8">Mitochondrial inner membrane protease ATP23</fullName>
        <ecNumber evidence="8">3.4.24.-</ecNumber>
    </recommendedName>
</protein>
<dbReference type="GO" id="GO:0004222">
    <property type="term" value="F:metalloendopeptidase activity"/>
    <property type="evidence" value="ECO:0007669"/>
    <property type="project" value="InterPro"/>
</dbReference>
<feature type="compositionally biased region" description="Low complexity" evidence="9">
    <location>
        <begin position="1"/>
        <end position="21"/>
    </location>
</feature>
<evidence type="ECO:0000256" key="4">
    <source>
        <dbReference type="ARBA" id="ARBA00022670"/>
    </source>
</evidence>
<accession>A0A0J0XYM7</accession>
<evidence type="ECO:0000256" key="8">
    <source>
        <dbReference type="RuleBase" id="RU364057"/>
    </source>
</evidence>
<dbReference type="InterPro" id="IPR019165">
    <property type="entry name" value="Peptidase_M76_ATP23"/>
</dbReference>
<dbReference type="OrthoDB" id="285308at2759"/>
<evidence type="ECO:0000256" key="7">
    <source>
        <dbReference type="ARBA" id="ARBA00023049"/>
    </source>
</evidence>
<comment type="similarity">
    <text evidence="2 8">Belongs to the peptidase M76 family.</text>
</comment>
<comment type="function">
    <text evidence="8">Has a dual role in the assembly of mitochondrial ATPase.</text>
</comment>
<evidence type="ECO:0000256" key="1">
    <source>
        <dbReference type="ARBA" id="ARBA00004137"/>
    </source>
</evidence>
<dbReference type="STRING" id="879819.A0A0J0XYM7"/>
<evidence type="ECO:0000256" key="5">
    <source>
        <dbReference type="ARBA" id="ARBA00022723"/>
    </source>
</evidence>
<name>A0A0J0XYM7_9TREE</name>
<proteinExistence type="inferred from homology"/>
<feature type="region of interest" description="Disordered" evidence="9">
    <location>
        <begin position="1"/>
        <end position="25"/>
    </location>
</feature>
<keyword evidence="8" id="KW-0472">Membrane</keyword>
<evidence type="ECO:0000256" key="6">
    <source>
        <dbReference type="ARBA" id="ARBA00022801"/>
    </source>
</evidence>
<dbReference type="AlphaFoldDB" id="A0A0J0XYM7"/>
<organism evidence="10 11">
    <name type="scientific">Cutaneotrichosporon oleaginosum</name>
    <dbReference type="NCBI Taxonomy" id="879819"/>
    <lineage>
        <taxon>Eukaryota</taxon>
        <taxon>Fungi</taxon>
        <taxon>Dikarya</taxon>
        <taxon>Basidiomycota</taxon>
        <taxon>Agaricomycotina</taxon>
        <taxon>Tremellomycetes</taxon>
        <taxon>Trichosporonales</taxon>
        <taxon>Trichosporonaceae</taxon>
        <taxon>Cutaneotrichosporon</taxon>
    </lineage>
</organism>
<dbReference type="GO" id="GO:0034982">
    <property type="term" value="P:mitochondrial protein processing"/>
    <property type="evidence" value="ECO:0007669"/>
    <property type="project" value="TreeGrafter"/>
</dbReference>
<dbReference type="EC" id="3.4.24.-" evidence="8"/>
<dbReference type="GO" id="GO:0005743">
    <property type="term" value="C:mitochondrial inner membrane"/>
    <property type="evidence" value="ECO:0007669"/>
    <property type="project" value="UniProtKB-SubCell"/>
</dbReference>
<keyword evidence="5 8" id="KW-0479">Metal-binding</keyword>
<dbReference type="GO" id="GO:0033615">
    <property type="term" value="P:mitochondrial proton-transporting ATP synthase complex assembly"/>
    <property type="evidence" value="ECO:0007669"/>
    <property type="project" value="TreeGrafter"/>
</dbReference>
<comment type="subcellular location">
    <subcellularLocation>
        <location evidence="1 8">Mitochondrion inner membrane</location>
        <topology evidence="1 8">Peripheral membrane protein</topology>
        <orientation evidence="1 8">Intermembrane side</orientation>
    </subcellularLocation>
</comment>
<keyword evidence="6 8" id="KW-0378">Hydrolase</keyword>
<dbReference type="PANTHER" id="PTHR21711:SF0">
    <property type="entry name" value="MITOCHONDRIAL INNER MEMBRANE PROTEASE ATP23 HOMOLOG"/>
    <property type="match status" value="1"/>
</dbReference>
<evidence type="ECO:0000256" key="3">
    <source>
        <dbReference type="ARBA" id="ARBA00014615"/>
    </source>
</evidence>
<keyword evidence="7 8" id="KW-0482">Metalloprotease</keyword>